<protein>
    <submittedName>
        <fullName evidence="2">Uncharacterized protein</fullName>
    </submittedName>
</protein>
<reference evidence="2 3" key="1">
    <citation type="submission" date="2019-04" db="EMBL/GenBank/DDBJ databases">
        <title>An improved genome assembly and genetic linkage map for asparagus bean, Vigna unguiculata ssp. sesquipedialis.</title>
        <authorList>
            <person name="Xia Q."/>
            <person name="Zhang R."/>
            <person name="Dong Y."/>
        </authorList>
    </citation>
    <scope>NUCLEOTIDE SEQUENCE [LARGE SCALE GENOMIC DNA]</scope>
    <source>
        <tissue evidence="2">Leaf</tissue>
    </source>
</reference>
<evidence type="ECO:0000256" key="1">
    <source>
        <dbReference type="SAM" id="MobiDB-lite"/>
    </source>
</evidence>
<accession>A0A4D6LYH6</accession>
<evidence type="ECO:0000313" key="3">
    <source>
        <dbReference type="Proteomes" id="UP000501690"/>
    </source>
</evidence>
<feature type="region of interest" description="Disordered" evidence="1">
    <location>
        <begin position="1"/>
        <end position="39"/>
    </location>
</feature>
<dbReference type="EMBL" id="CP039349">
    <property type="protein sequence ID" value="QCD93590.1"/>
    <property type="molecule type" value="Genomic_DNA"/>
</dbReference>
<feature type="compositionally biased region" description="Basic and acidic residues" evidence="1">
    <location>
        <begin position="1"/>
        <end position="10"/>
    </location>
</feature>
<dbReference type="AlphaFoldDB" id="A0A4D6LYH6"/>
<sequence>MDELFEKDNKASPAPPASTSSAHVYRAHDHRQTQADRGSLTDKTYKMAYTYKAGIYMNYTNIPECFNSLTLITRPPPDYSCSTSLRDYFKHTYTGNTRQPELNSRVPRVHPPYRGMPFRAQLEECYVLNPYPELNSRNPAISPLKQP</sequence>
<gene>
    <name evidence="2" type="ORF">DEO72_LG5g1665</name>
</gene>
<evidence type="ECO:0000313" key="2">
    <source>
        <dbReference type="EMBL" id="QCD93590.1"/>
    </source>
</evidence>
<organism evidence="2 3">
    <name type="scientific">Vigna unguiculata</name>
    <name type="common">Cowpea</name>
    <dbReference type="NCBI Taxonomy" id="3917"/>
    <lineage>
        <taxon>Eukaryota</taxon>
        <taxon>Viridiplantae</taxon>
        <taxon>Streptophyta</taxon>
        <taxon>Embryophyta</taxon>
        <taxon>Tracheophyta</taxon>
        <taxon>Spermatophyta</taxon>
        <taxon>Magnoliopsida</taxon>
        <taxon>eudicotyledons</taxon>
        <taxon>Gunneridae</taxon>
        <taxon>Pentapetalae</taxon>
        <taxon>rosids</taxon>
        <taxon>fabids</taxon>
        <taxon>Fabales</taxon>
        <taxon>Fabaceae</taxon>
        <taxon>Papilionoideae</taxon>
        <taxon>50 kb inversion clade</taxon>
        <taxon>NPAAA clade</taxon>
        <taxon>indigoferoid/millettioid clade</taxon>
        <taxon>Phaseoleae</taxon>
        <taxon>Vigna</taxon>
    </lineage>
</organism>
<name>A0A4D6LYH6_VIGUN</name>
<dbReference type="Proteomes" id="UP000501690">
    <property type="component" value="Linkage Group LG5"/>
</dbReference>
<keyword evidence="3" id="KW-1185">Reference proteome</keyword>
<proteinExistence type="predicted"/>
<feature type="compositionally biased region" description="Basic and acidic residues" evidence="1">
    <location>
        <begin position="26"/>
        <end position="39"/>
    </location>
</feature>